<evidence type="ECO:0000313" key="2">
    <source>
        <dbReference type="Proteomes" id="UP000000768"/>
    </source>
</evidence>
<dbReference type="InParanoid" id="A0A1W0W5Z1"/>
<dbReference type="AlphaFoldDB" id="A0A1W0W5Z1"/>
<dbReference type="Proteomes" id="UP000000768">
    <property type="component" value="Chromosome 2"/>
</dbReference>
<gene>
    <name evidence="1" type="ORF">SORBI_3002G268450</name>
</gene>
<proteinExistence type="predicted"/>
<reference evidence="1 2" key="1">
    <citation type="journal article" date="2009" name="Nature">
        <title>The Sorghum bicolor genome and the diversification of grasses.</title>
        <authorList>
            <person name="Paterson A.H."/>
            <person name="Bowers J.E."/>
            <person name="Bruggmann R."/>
            <person name="Dubchak I."/>
            <person name="Grimwood J."/>
            <person name="Gundlach H."/>
            <person name="Haberer G."/>
            <person name="Hellsten U."/>
            <person name="Mitros T."/>
            <person name="Poliakov A."/>
            <person name="Schmutz J."/>
            <person name="Spannagl M."/>
            <person name="Tang H."/>
            <person name="Wang X."/>
            <person name="Wicker T."/>
            <person name="Bharti A.K."/>
            <person name="Chapman J."/>
            <person name="Feltus F.A."/>
            <person name="Gowik U."/>
            <person name="Grigoriev I.V."/>
            <person name="Lyons E."/>
            <person name="Maher C.A."/>
            <person name="Martis M."/>
            <person name="Narechania A."/>
            <person name="Otillar R.P."/>
            <person name="Penning B.W."/>
            <person name="Salamov A.A."/>
            <person name="Wang Y."/>
            <person name="Zhang L."/>
            <person name="Carpita N.C."/>
            <person name="Freeling M."/>
            <person name="Gingle A.R."/>
            <person name="Hash C.T."/>
            <person name="Keller B."/>
            <person name="Klein P."/>
            <person name="Kresovich S."/>
            <person name="McCann M.C."/>
            <person name="Ming R."/>
            <person name="Peterson D.G."/>
            <person name="Mehboob-ur-Rahman"/>
            <person name="Ware D."/>
            <person name="Westhoff P."/>
            <person name="Mayer K.F."/>
            <person name="Messing J."/>
            <person name="Rokhsar D.S."/>
        </authorList>
    </citation>
    <scope>NUCLEOTIDE SEQUENCE [LARGE SCALE GENOMIC DNA]</scope>
    <source>
        <strain evidence="2">cv. BTx623</strain>
    </source>
</reference>
<name>A0A1W0W5Z1_SORBI</name>
<dbReference type="EMBL" id="CM000761">
    <property type="protein sequence ID" value="OQU89792.1"/>
    <property type="molecule type" value="Genomic_DNA"/>
</dbReference>
<organism evidence="1 2">
    <name type="scientific">Sorghum bicolor</name>
    <name type="common">Sorghum</name>
    <name type="synonym">Sorghum vulgare</name>
    <dbReference type="NCBI Taxonomy" id="4558"/>
    <lineage>
        <taxon>Eukaryota</taxon>
        <taxon>Viridiplantae</taxon>
        <taxon>Streptophyta</taxon>
        <taxon>Embryophyta</taxon>
        <taxon>Tracheophyta</taxon>
        <taxon>Spermatophyta</taxon>
        <taxon>Magnoliopsida</taxon>
        <taxon>Liliopsida</taxon>
        <taxon>Poales</taxon>
        <taxon>Poaceae</taxon>
        <taxon>PACMAD clade</taxon>
        <taxon>Panicoideae</taxon>
        <taxon>Andropogonodae</taxon>
        <taxon>Andropogoneae</taxon>
        <taxon>Sorghinae</taxon>
        <taxon>Sorghum</taxon>
    </lineage>
</organism>
<sequence>MNVSRNSCTWTVLIRPWPRGEVYCIPEDSGVYRAGPLLIDSQIRSYDGPFIHTEAAHESWRSLVCSF</sequence>
<reference evidence="2" key="2">
    <citation type="journal article" date="2018" name="Plant J.">
        <title>The Sorghum bicolor reference genome: improved assembly, gene annotations, a transcriptome atlas, and signatures of genome organization.</title>
        <authorList>
            <person name="McCormick R.F."/>
            <person name="Truong S.K."/>
            <person name="Sreedasyam A."/>
            <person name="Jenkins J."/>
            <person name="Shu S."/>
            <person name="Sims D."/>
            <person name="Kennedy M."/>
            <person name="Amirebrahimi M."/>
            <person name="Weers B.D."/>
            <person name="McKinley B."/>
            <person name="Mattison A."/>
            <person name="Morishige D.T."/>
            <person name="Grimwood J."/>
            <person name="Schmutz J."/>
            <person name="Mullet J.E."/>
        </authorList>
    </citation>
    <scope>NUCLEOTIDE SEQUENCE [LARGE SCALE GENOMIC DNA]</scope>
    <source>
        <strain evidence="2">cv. BTx623</strain>
    </source>
</reference>
<dbReference type="Gramene" id="OQU89792">
    <property type="protein sequence ID" value="OQU89792"/>
    <property type="gene ID" value="SORBI_3002G268450"/>
</dbReference>
<evidence type="ECO:0000313" key="1">
    <source>
        <dbReference type="EMBL" id="OQU89792.1"/>
    </source>
</evidence>
<protein>
    <submittedName>
        <fullName evidence="1">Uncharacterized protein</fullName>
    </submittedName>
</protein>
<keyword evidence="2" id="KW-1185">Reference proteome</keyword>
<accession>A0A1W0W5Z1</accession>